<gene>
    <name evidence="1" type="ORF">A2786_00440</name>
</gene>
<proteinExistence type="predicted"/>
<dbReference type="SUPFAM" id="SSF140125">
    <property type="entry name" value="Rabenosyn-5 Rab-binding domain-like"/>
    <property type="match status" value="1"/>
</dbReference>
<organism evidence="1 2">
    <name type="scientific">Candidatus Chisholmbacteria bacterium RIFCSPHIGHO2_01_FULL_52_32</name>
    <dbReference type="NCBI Taxonomy" id="1797591"/>
    <lineage>
        <taxon>Bacteria</taxon>
        <taxon>Candidatus Chisholmiibacteriota</taxon>
    </lineage>
</organism>
<reference evidence="1 2" key="1">
    <citation type="journal article" date="2016" name="Nat. Commun.">
        <title>Thousands of microbial genomes shed light on interconnected biogeochemical processes in an aquifer system.</title>
        <authorList>
            <person name="Anantharaman K."/>
            <person name="Brown C.T."/>
            <person name="Hug L.A."/>
            <person name="Sharon I."/>
            <person name="Castelle C.J."/>
            <person name="Probst A.J."/>
            <person name="Thomas B.C."/>
            <person name="Singh A."/>
            <person name="Wilkins M.J."/>
            <person name="Karaoz U."/>
            <person name="Brodie E.L."/>
            <person name="Williams K.H."/>
            <person name="Hubbard S.S."/>
            <person name="Banfield J.F."/>
        </authorList>
    </citation>
    <scope>NUCLEOTIDE SEQUENCE [LARGE SCALE GENOMIC DNA]</scope>
</reference>
<dbReference type="EMBL" id="MHCJ01000006">
    <property type="protein sequence ID" value="OGY17781.1"/>
    <property type="molecule type" value="Genomic_DNA"/>
</dbReference>
<name>A0A1G1VQV8_9BACT</name>
<evidence type="ECO:0000313" key="1">
    <source>
        <dbReference type="EMBL" id="OGY17781.1"/>
    </source>
</evidence>
<protein>
    <submittedName>
        <fullName evidence="1">Uncharacterized protein</fullName>
    </submittedName>
</protein>
<dbReference type="InterPro" id="IPR036531">
    <property type="entry name" value="Rbsn_Rab-bd_sf"/>
</dbReference>
<dbReference type="Proteomes" id="UP000179233">
    <property type="component" value="Unassembled WGS sequence"/>
</dbReference>
<comment type="caution">
    <text evidence="1">The sequence shown here is derived from an EMBL/GenBank/DDBJ whole genome shotgun (WGS) entry which is preliminary data.</text>
</comment>
<evidence type="ECO:0000313" key="2">
    <source>
        <dbReference type="Proteomes" id="UP000179233"/>
    </source>
</evidence>
<accession>A0A1G1VQV8</accession>
<sequence>MESGRRGVEETQAPDVLGQQLVVLDAALFQAVENNDHDTVKAVAQRLADVREEIHRISGDAPGQY</sequence>
<dbReference type="AlphaFoldDB" id="A0A1G1VQV8"/>